<dbReference type="PROSITE" id="PS50931">
    <property type="entry name" value="HTH_LYSR"/>
    <property type="match status" value="1"/>
</dbReference>
<dbReference type="GO" id="GO:0006351">
    <property type="term" value="P:DNA-templated transcription"/>
    <property type="evidence" value="ECO:0007669"/>
    <property type="project" value="TreeGrafter"/>
</dbReference>
<dbReference type="Proteomes" id="UP000316801">
    <property type="component" value="Unassembled WGS sequence"/>
</dbReference>
<accession>A0A549TIH1</accession>
<sequence>MHRRLPPLNAVKAFEATGRRGSLTLAASELGVTHGAISRQIRILESWLGASLFARDGRGVALTAEGQQFLIETTRVLDDLARASEQLAGRDAREVLRISAPQTFTMRWLIPRLPRFTSQHPDIEIRLSASIEPLETLCEHFDLAIRRGHLGETSTAFLSETCLPVASPDLLAKRPVGQVADLAAHTLLHAESVASLWALWLREAGMPDLAGAAQLRFEPLYHSLQAAIDGVGIAMGPSALVAADVAAGRLTPLFPQLALRMEDFHVVISRTCHSVRHARLFQTWLLQEGQSSGSQAPA</sequence>
<evidence type="ECO:0000256" key="1">
    <source>
        <dbReference type="ARBA" id="ARBA00009437"/>
    </source>
</evidence>
<dbReference type="RefSeq" id="WP_142880488.1">
    <property type="nucleotide sequence ID" value="NZ_VJMG01000003.1"/>
</dbReference>
<evidence type="ECO:0000256" key="4">
    <source>
        <dbReference type="ARBA" id="ARBA00023163"/>
    </source>
</evidence>
<dbReference type="FunFam" id="3.40.190.10:FF:000017">
    <property type="entry name" value="Glycine cleavage system transcriptional activator"/>
    <property type="match status" value="1"/>
</dbReference>
<dbReference type="AlphaFoldDB" id="A0A549TIH1"/>
<evidence type="ECO:0000256" key="2">
    <source>
        <dbReference type="ARBA" id="ARBA00023015"/>
    </source>
</evidence>
<dbReference type="SUPFAM" id="SSF53850">
    <property type="entry name" value="Periplasmic binding protein-like II"/>
    <property type="match status" value="1"/>
</dbReference>
<evidence type="ECO:0000313" key="7">
    <source>
        <dbReference type="Proteomes" id="UP000316801"/>
    </source>
</evidence>
<reference evidence="6 7" key="1">
    <citation type="submission" date="2019-07" db="EMBL/GenBank/DDBJ databases">
        <title>Ln-dependent methylotrophs.</title>
        <authorList>
            <person name="Tani A."/>
        </authorList>
    </citation>
    <scope>NUCLEOTIDE SEQUENCE [LARGE SCALE GENOMIC DNA]</scope>
    <source>
        <strain evidence="6 7">SM12</strain>
    </source>
</reference>
<protein>
    <submittedName>
        <fullName evidence="6">LysR family transcriptional regulator</fullName>
    </submittedName>
</protein>
<dbReference type="Pfam" id="PF00126">
    <property type="entry name" value="HTH_1"/>
    <property type="match status" value="1"/>
</dbReference>
<dbReference type="InterPro" id="IPR000847">
    <property type="entry name" value="LysR_HTH_N"/>
</dbReference>
<dbReference type="EMBL" id="VJMG01000003">
    <property type="protein sequence ID" value="TRL43041.1"/>
    <property type="molecule type" value="Genomic_DNA"/>
</dbReference>
<dbReference type="GO" id="GO:0043565">
    <property type="term" value="F:sequence-specific DNA binding"/>
    <property type="evidence" value="ECO:0007669"/>
    <property type="project" value="TreeGrafter"/>
</dbReference>
<dbReference type="PANTHER" id="PTHR30537">
    <property type="entry name" value="HTH-TYPE TRANSCRIPTIONAL REGULATOR"/>
    <property type="match status" value="1"/>
</dbReference>
<dbReference type="InterPro" id="IPR058163">
    <property type="entry name" value="LysR-type_TF_proteobact-type"/>
</dbReference>
<dbReference type="InterPro" id="IPR036390">
    <property type="entry name" value="WH_DNA-bd_sf"/>
</dbReference>
<gene>
    <name evidence="6" type="ORF">FNA46_01100</name>
</gene>
<feature type="domain" description="HTH lysR-type" evidence="5">
    <location>
        <begin position="6"/>
        <end position="63"/>
    </location>
</feature>
<dbReference type="Pfam" id="PF03466">
    <property type="entry name" value="LysR_substrate"/>
    <property type="match status" value="1"/>
</dbReference>
<dbReference type="SUPFAM" id="SSF46785">
    <property type="entry name" value="Winged helix' DNA-binding domain"/>
    <property type="match status" value="1"/>
</dbReference>
<organism evidence="6 7">
    <name type="scientific">Rhizobium straminoryzae</name>
    <dbReference type="NCBI Taxonomy" id="1387186"/>
    <lineage>
        <taxon>Bacteria</taxon>
        <taxon>Pseudomonadati</taxon>
        <taxon>Pseudomonadota</taxon>
        <taxon>Alphaproteobacteria</taxon>
        <taxon>Hyphomicrobiales</taxon>
        <taxon>Rhizobiaceae</taxon>
        <taxon>Rhizobium/Agrobacterium group</taxon>
        <taxon>Rhizobium</taxon>
    </lineage>
</organism>
<dbReference type="GO" id="GO:0003700">
    <property type="term" value="F:DNA-binding transcription factor activity"/>
    <property type="evidence" value="ECO:0007669"/>
    <property type="project" value="InterPro"/>
</dbReference>
<dbReference type="CDD" id="cd08432">
    <property type="entry name" value="PBP2_GcdR_TrpI_HvrB_AmpR_like"/>
    <property type="match status" value="1"/>
</dbReference>
<proteinExistence type="inferred from homology"/>
<evidence type="ECO:0000259" key="5">
    <source>
        <dbReference type="PROSITE" id="PS50931"/>
    </source>
</evidence>
<dbReference type="InterPro" id="IPR005119">
    <property type="entry name" value="LysR_subst-bd"/>
</dbReference>
<comment type="caution">
    <text evidence="6">The sequence shown here is derived from an EMBL/GenBank/DDBJ whole genome shotgun (WGS) entry which is preliminary data.</text>
</comment>
<keyword evidence="7" id="KW-1185">Reference proteome</keyword>
<dbReference type="PRINTS" id="PR00039">
    <property type="entry name" value="HTHLYSR"/>
</dbReference>
<keyword evidence="4" id="KW-0804">Transcription</keyword>
<dbReference type="Gene3D" id="1.10.10.10">
    <property type="entry name" value="Winged helix-like DNA-binding domain superfamily/Winged helix DNA-binding domain"/>
    <property type="match status" value="1"/>
</dbReference>
<dbReference type="PANTHER" id="PTHR30537:SF74">
    <property type="entry name" value="HTH-TYPE TRANSCRIPTIONAL REGULATOR TRPI"/>
    <property type="match status" value="1"/>
</dbReference>
<name>A0A549TIH1_9HYPH</name>
<evidence type="ECO:0000256" key="3">
    <source>
        <dbReference type="ARBA" id="ARBA00023125"/>
    </source>
</evidence>
<keyword evidence="3" id="KW-0238">DNA-binding</keyword>
<comment type="similarity">
    <text evidence="1">Belongs to the LysR transcriptional regulatory family.</text>
</comment>
<keyword evidence="2" id="KW-0805">Transcription regulation</keyword>
<dbReference type="Gene3D" id="3.40.190.10">
    <property type="entry name" value="Periplasmic binding protein-like II"/>
    <property type="match status" value="2"/>
</dbReference>
<dbReference type="InterPro" id="IPR036388">
    <property type="entry name" value="WH-like_DNA-bd_sf"/>
</dbReference>
<evidence type="ECO:0000313" key="6">
    <source>
        <dbReference type="EMBL" id="TRL43041.1"/>
    </source>
</evidence>